<keyword evidence="2" id="KW-0472">Membrane</keyword>
<proteinExistence type="predicted"/>
<reference evidence="3 4" key="1">
    <citation type="journal article" date="2021" name="MBio">
        <title>A New Model Trypanosomatid, Novymonas esmeraldas: Genomic Perception of Its 'Candidatus Pandoraea novymonadis' Endosymbiont.</title>
        <authorList>
            <person name="Zakharova A."/>
            <person name="Saura A."/>
            <person name="Butenko A."/>
            <person name="Podesvova L."/>
            <person name="Warmusova S."/>
            <person name="Kostygov A.Y."/>
            <person name="Nenarokova A."/>
            <person name="Lukes J."/>
            <person name="Opperdoes F.R."/>
            <person name="Yurchenko V."/>
        </authorList>
    </citation>
    <scope>NUCLEOTIDE SEQUENCE [LARGE SCALE GENOMIC DNA]</scope>
    <source>
        <strain evidence="3 4">E262AT.01</strain>
    </source>
</reference>
<keyword evidence="2" id="KW-1133">Transmembrane helix</keyword>
<feature type="region of interest" description="Disordered" evidence="1">
    <location>
        <begin position="159"/>
        <end position="180"/>
    </location>
</feature>
<organism evidence="3 4">
    <name type="scientific">Novymonas esmeraldas</name>
    <dbReference type="NCBI Taxonomy" id="1808958"/>
    <lineage>
        <taxon>Eukaryota</taxon>
        <taxon>Discoba</taxon>
        <taxon>Euglenozoa</taxon>
        <taxon>Kinetoplastea</taxon>
        <taxon>Metakinetoplastina</taxon>
        <taxon>Trypanosomatida</taxon>
        <taxon>Trypanosomatidae</taxon>
        <taxon>Novymonas</taxon>
    </lineage>
</organism>
<name>A0AAW0FDP3_9TRYP</name>
<feature type="transmembrane region" description="Helical" evidence="2">
    <location>
        <begin position="462"/>
        <end position="481"/>
    </location>
</feature>
<dbReference type="EMBL" id="JAECZO010000022">
    <property type="protein sequence ID" value="KAK7201942.1"/>
    <property type="molecule type" value="Genomic_DNA"/>
</dbReference>
<feature type="transmembrane region" description="Helical" evidence="2">
    <location>
        <begin position="632"/>
        <end position="655"/>
    </location>
</feature>
<comment type="caution">
    <text evidence="3">The sequence shown here is derived from an EMBL/GenBank/DDBJ whole genome shotgun (WGS) entry which is preliminary data.</text>
</comment>
<feature type="transmembrane region" description="Helical" evidence="2">
    <location>
        <begin position="534"/>
        <end position="556"/>
    </location>
</feature>
<keyword evidence="4" id="KW-1185">Reference proteome</keyword>
<gene>
    <name evidence="3" type="ORF">NESM_000261900</name>
</gene>
<dbReference type="AlphaFoldDB" id="A0AAW0FDP3"/>
<feature type="region of interest" description="Disordered" evidence="1">
    <location>
        <begin position="192"/>
        <end position="224"/>
    </location>
</feature>
<feature type="region of interest" description="Disordered" evidence="1">
    <location>
        <begin position="1"/>
        <end position="46"/>
    </location>
</feature>
<feature type="compositionally biased region" description="Polar residues" evidence="1">
    <location>
        <begin position="167"/>
        <end position="180"/>
    </location>
</feature>
<keyword evidence="2" id="KW-0812">Transmembrane</keyword>
<protein>
    <submittedName>
        <fullName evidence="3">Uncharacterized protein</fullName>
    </submittedName>
</protein>
<evidence type="ECO:0000256" key="2">
    <source>
        <dbReference type="SAM" id="Phobius"/>
    </source>
</evidence>
<evidence type="ECO:0000256" key="1">
    <source>
        <dbReference type="SAM" id="MobiDB-lite"/>
    </source>
</evidence>
<evidence type="ECO:0000313" key="3">
    <source>
        <dbReference type="EMBL" id="KAK7201942.1"/>
    </source>
</evidence>
<evidence type="ECO:0000313" key="4">
    <source>
        <dbReference type="Proteomes" id="UP001430356"/>
    </source>
</evidence>
<feature type="transmembrane region" description="Helical" evidence="2">
    <location>
        <begin position="502"/>
        <end position="522"/>
    </location>
</feature>
<sequence>MPTREESEEAPVFSQPSTSGTNVHRDDTPQSQAEREPIRTQDMRETEVLVPAALERSDVDAEGRPKESIEEQVARIIIHDDRPIEHLPVMMAPELKLIGRCVSLCVKQSIAGAPVASYYYTGLVATVTASSVTLMHVYRYTRADFKVYKAREQRLAQGDLVTDDAQDNGTSATLPNTRTTSAPLLPTLFYTAAGATPRPPAPSDSAAVAQDHRGGAAASPGHRYSREGAVDVAEDGGLASAQDPSSLRAMDAAGSLTPAVPVKTDAEIESEGAAAEREQEGAAEGEEAAVAEAGNCTAGGSGRGQRLRHVRNYGGSMGPIPYVTFLRKTIYNVEFGRDPRSAFYSLFQDPAKQFTDMQYLRMFVRRYLVHTSQGNNPREVPLYAFVSVRGAWPALDRELVNQIVHEELPRLLMSDGAIRKEKKRQRAREEQREQDVREYRAPAGLFHRTGILFLTRIPQSSFLAAMILLLFTVAFSVYLGVMLSVTSDALIVSFVMAFMRNFIASIVIWGVAGVFIVLHAIAVHLPLGENSYRLFFRVLCTLGALGCCIMCFFILLSKMSNRALYQHMANPPYGALCDFYTRHQCSGFFVGCGYSNDSYDLNLCSPCPNTADYRSGCFISVWSQLQLVSVPLLVFIIFIMIADLYALFLMVKLVLLAKAISGRFF</sequence>
<accession>A0AAW0FDP3</accession>
<feature type="compositionally biased region" description="Basic and acidic residues" evidence="1">
    <location>
        <begin position="23"/>
        <end position="46"/>
    </location>
</feature>
<dbReference type="Proteomes" id="UP001430356">
    <property type="component" value="Unassembled WGS sequence"/>
</dbReference>